<dbReference type="SUPFAM" id="SSF48452">
    <property type="entry name" value="TPR-like"/>
    <property type="match status" value="1"/>
</dbReference>
<dbReference type="SMART" id="SM00028">
    <property type="entry name" value="TPR"/>
    <property type="match status" value="4"/>
</dbReference>
<reference evidence="2 3" key="1">
    <citation type="submission" date="2019-04" db="EMBL/GenBank/DDBJ databases">
        <title>Salinimonas iocasae sp. nov., a halophilic bacterium isolated from the outer tube casing of tubeworms in Okinawa Trough.</title>
        <authorList>
            <person name="Zhang H."/>
            <person name="Wang H."/>
            <person name="Li C."/>
        </authorList>
    </citation>
    <scope>NUCLEOTIDE SEQUENCE [LARGE SCALE GENOMIC DNA]</scope>
    <source>
        <strain evidence="2 3">KX18D6</strain>
    </source>
</reference>
<protein>
    <submittedName>
        <fullName evidence="2">Tetratricopeptide repeat protein</fullName>
    </submittedName>
</protein>
<dbReference type="PROSITE" id="PS50005">
    <property type="entry name" value="TPR"/>
    <property type="match status" value="1"/>
</dbReference>
<gene>
    <name evidence="2" type="ORF">FBQ74_02685</name>
</gene>
<proteinExistence type="predicted"/>
<dbReference type="InterPro" id="IPR019734">
    <property type="entry name" value="TPR_rpt"/>
</dbReference>
<dbReference type="PANTHER" id="PTHR44809">
    <property type="match status" value="1"/>
</dbReference>
<dbReference type="OrthoDB" id="5801251at2"/>
<accession>A0A5B7YAY3</accession>
<dbReference type="Proteomes" id="UP000304912">
    <property type="component" value="Chromosome"/>
</dbReference>
<keyword evidence="3" id="KW-1185">Reference proteome</keyword>
<dbReference type="InterPro" id="IPR011990">
    <property type="entry name" value="TPR-like_helical_dom_sf"/>
</dbReference>
<dbReference type="PROSITE" id="PS50293">
    <property type="entry name" value="TPR_REGION"/>
    <property type="match status" value="1"/>
</dbReference>
<dbReference type="KEGG" id="salk:FBQ74_02685"/>
<keyword evidence="1" id="KW-0802">TPR repeat</keyword>
<dbReference type="Pfam" id="PF14559">
    <property type="entry name" value="TPR_19"/>
    <property type="match status" value="1"/>
</dbReference>
<dbReference type="InterPro" id="IPR052943">
    <property type="entry name" value="TMTC_O-mannosyl-trnsfr"/>
</dbReference>
<dbReference type="Pfam" id="PF00515">
    <property type="entry name" value="TPR_1"/>
    <property type="match status" value="1"/>
</dbReference>
<evidence type="ECO:0000313" key="3">
    <source>
        <dbReference type="Proteomes" id="UP000304912"/>
    </source>
</evidence>
<dbReference type="Gene3D" id="1.25.40.10">
    <property type="entry name" value="Tetratricopeptide repeat domain"/>
    <property type="match status" value="2"/>
</dbReference>
<dbReference type="PANTHER" id="PTHR44809:SF1">
    <property type="entry name" value="PROTEIN O-MANNOSYL-TRANSFERASE TMTC1"/>
    <property type="match status" value="1"/>
</dbReference>
<evidence type="ECO:0000256" key="1">
    <source>
        <dbReference type="PROSITE-ProRule" id="PRU00339"/>
    </source>
</evidence>
<organism evidence="2 3">
    <name type="scientific">Salinimonas iocasae</name>
    <dbReference type="NCBI Taxonomy" id="2572577"/>
    <lineage>
        <taxon>Bacteria</taxon>
        <taxon>Pseudomonadati</taxon>
        <taxon>Pseudomonadota</taxon>
        <taxon>Gammaproteobacteria</taxon>
        <taxon>Alteromonadales</taxon>
        <taxon>Alteromonadaceae</taxon>
        <taxon>Alteromonas/Salinimonas group</taxon>
        <taxon>Salinimonas</taxon>
    </lineage>
</organism>
<dbReference type="EMBL" id="CP039852">
    <property type="protein sequence ID" value="QCZ92443.1"/>
    <property type="molecule type" value="Genomic_DNA"/>
</dbReference>
<name>A0A5B7YAY3_9ALTE</name>
<sequence>MPGLAQEVVMSQWIKLWFMSGVLFCASCATQVESNITQTPSTSVFRDDLFPSYMLSPVEDSHTIFALSSEAQAFVDRTQSEIRTTRENIRNLVNQIFDHAALGLSYQSAANTNAATTFERGQANCLSLSVMTYAMAKYAGLSPQFYQVNIPEYWTRREGVNLLNGHINLRISPHKNPNDIVFSEAFADVDFDPQEARNDFTREPISRKRVIAMFYNNKGADALLGDSYSTAYRYFKAAVNTDSTLSQAWVNLGVLYRRLDENDSALASYQRALKVNPNHLTAWENLSILYAATGRENEAQKIQNRLARERQQNPFYHTMLGEDALAAGKPTQALSHFRAALRLDRRQHVIYFGLAKAYVALGEDAKARTQLVKAARLVPDENLKARYQSKLSALQSS</sequence>
<evidence type="ECO:0000313" key="2">
    <source>
        <dbReference type="EMBL" id="QCZ92443.1"/>
    </source>
</evidence>
<dbReference type="AlphaFoldDB" id="A0A5B7YAY3"/>
<feature type="repeat" description="TPR" evidence="1">
    <location>
        <begin position="246"/>
        <end position="279"/>
    </location>
</feature>